<dbReference type="RefSeq" id="WP_344914008.1">
    <property type="nucleotide sequence ID" value="NZ_BAAAYO010000013.1"/>
</dbReference>
<comment type="similarity">
    <text evidence="1">Belongs to the Mu gp47/PBSX XkdT family.</text>
</comment>
<feature type="domain" description="Baseplate J-like central" evidence="3">
    <location>
        <begin position="200"/>
        <end position="257"/>
    </location>
</feature>
<evidence type="ECO:0000259" key="3">
    <source>
        <dbReference type="Pfam" id="PF26078"/>
    </source>
</evidence>
<dbReference type="Proteomes" id="UP001589619">
    <property type="component" value="Unassembled WGS sequence"/>
</dbReference>
<evidence type="ECO:0000259" key="2">
    <source>
        <dbReference type="Pfam" id="PF04865"/>
    </source>
</evidence>
<dbReference type="Pfam" id="PF04865">
    <property type="entry name" value="Baseplate_J"/>
    <property type="match status" value="1"/>
</dbReference>
<dbReference type="PANTHER" id="PTHR37829:SF3">
    <property type="entry name" value="PROTEIN JAYE-RELATED"/>
    <property type="match status" value="1"/>
</dbReference>
<dbReference type="InterPro" id="IPR052399">
    <property type="entry name" value="Phage_Baseplate_Assmbl_Protein"/>
</dbReference>
<dbReference type="InterPro" id="IPR006949">
    <property type="entry name" value="Barrel_Baseplate_J-like"/>
</dbReference>
<feature type="domain" description="Baseplate protein J-like barrel" evidence="2">
    <location>
        <begin position="91"/>
        <end position="179"/>
    </location>
</feature>
<evidence type="ECO:0000313" key="5">
    <source>
        <dbReference type="EMBL" id="MFB9754240.1"/>
    </source>
</evidence>
<comment type="caution">
    <text evidence="5">The sequence shown here is derived from an EMBL/GenBank/DDBJ whole genome shotgun (WGS) entry which is preliminary data.</text>
</comment>
<dbReference type="EMBL" id="JBHMAG010000014">
    <property type="protein sequence ID" value="MFB9754240.1"/>
    <property type="molecule type" value="Genomic_DNA"/>
</dbReference>
<name>A0ABV5W137_9BACL</name>
<keyword evidence="6" id="KW-1185">Reference proteome</keyword>
<dbReference type="InterPro" id="IPR058531">
    <property type="entry name" value="Baseplate_J_M"/>
</dbReference>
<protein>
    <submittedName>
        <fullName evidence="5">Baseplate J/gp47 family protein</fullName>
    </submittedName>
</protein>
<dbReference type="Pfam" id="PF26079">
    <property type="entry name" value="Baseplate_J_C"/>
    <property type="match status" value="1"/>
</dbReference>
<dbReference type="Pfam" id="PF26078">
    <property type="entry name" value="Baseplate_J_M"/>
    <property type="match status" value="1"/>
</dbReference>
<accession>A0ABV5W137</accession>
<proteinExistence type="inferred from homology"/>
<evidence type="ECO:0000256" key="1">
    <source>
        <dbReference type="ARBA" id="ARBA00038087"/>
    </source>
</evidence>
<gene>
    <name evidence="5" type="ORF">ACFFNY_21940</name>
</gene>
<sequence length="516" mass="54808">MAILPAYLKDQTEETIRQRMLDSLPSDLDKSEGSFLWDALAPASIELAQAAIWAQEVLRRGFASTTFGSYLDLRCEEHGLTRRPAVKARGQVKFTGTAGASVPAGTRVATPADRVTGASSVEFLTKASAVLDGAGTATVYIEAVEAGASGNVSSRAISLLMTPVSGVTTVTNLTVTEGGADTESDESLRSRYLQKVRSPSAGGNKADYINWALEVAGVGGVSVVPVRDGPGTVSVSIINTDGELASQSLVDQVQNYIAPPLKITAEAEEQSLGGQGASIDGDSVKMVYDASESGVIYQTLTNVLPKPGLWTVRVRLKADNTQQTSNVLQVSVYNATTSEWAKTSQNGSQNALYVFGANQLSEIYTEVVLPFYWNGSDNIQLRVLRLLDDTSTTLWIDRFEYRSAFSKDTGEGKAPIGAKVQVESAAPVWIHVTAGLVVAEGYDAASVKTEVRQNIAHYIRSLAFTEDNDVRNVRIGQAILDTTGVQDYTGLLVNGGTGNVVVGLQEVAVLGTVTLT</sequence>
<organism evidence="5 6">
    <name type="scientific">Paenibacillus hodogayensis</name>
    <dbReference type="NCBI Taxonomy" id="279208"/>
    <lineage>
        <taxon>Bacteria</taxon>
        <taxon>Bacillati</taxon>
        <taxon>Bacillota</taxon>
        <taxon>Bacilli</taxon>
        <taxon>Bacillales</taxon>
        <taxon>Paenibacillaceae</taxon>
        <taxon>Paenibacillus</taxon>
    </lineage>
</organism>
<dbReference type="InterPro" id="IPR058530">
    <property type="entry name" value="Baseplate_J-like_C"/>
</dbReference>
<dbReference type="PANTHER" id="PTHR37829">
    <property type="entry name" value="PHAGE-LIKE ELEMENT PBSX PROTEIN XKDT"/>
    <property type="match status" value="1"/>
</dbReference>
<feature type="domain" description="Baseplate J-like C-terminal" evidence="4">
    <location>
        <begin position="431"/>
        <end position="516"/>
    </location>
</feature>
<evidence type="ECO:0000313" key="6">
    <source>
        <dbReference type="Proteomes" id="UP001589619"/>
    </source>
</evidence>
<evidence type="ECO:0000259" key="4">
    <source>
        <dbReference type="Pfam" id="PF26079"/>
    </source>
</evidence>
<reference evidence="5 6" key="1">
    <citation type="submission" date="2024-09" db="EMBL/GenBank/DDBJ databases">
        <authorList>
            <person name="Sun Q."/>
            <person name="Mori K."/>
        </authorList>
    </citation>
    <scope>NUCLEOTIDE SEQUENCE [LARGE SCALE GENOMIC DNA]</scope>
    <source>
        <strain evidence="5 6">JCM 12520</strain>
    </source>
</reference>